<dbReference type="Pfam" id="PF01593">
    <property type="entry name" value="Amino_oxidase"/>
    <property type="match status" value="1"/>
</dbReference>
<sequence>MLFRNLAIGLTAGSWSFHRCVAVAIEARASEKKCQQTTVAILGGGVAGITAAQALSNQSITDFLIVEYNADIGGRMAHTSFGKKADSTPYVVELGANWVQGLGTKGGPENPIWTFAKKYNISNEYSNYSSILTYNETGYTDYSNLLDDFENAYATMEQDAGYILTENLQDQSTRTGLALAGWKPKKSMAAQAVEWWEWDWETSYTPEESSLVFGITGYNLTFYQFSEANNFVVDQRGFNALLKGIASTFLKKNDPRLLLNKTVTDIAYSKDGVNITNADGSCIEAAYAICTFSVGVLQNDAVAFKPALPDWKQTAIEKFQMGTYTKIFLQFNETFWDPNTQFFLYASPTTRGYYPVWQSLSTPGFLPGSNIIFVTVVERESYRIEAQSDEKTKAEVMAVLREMFPDVHVPEPIAFMYPRWSLTPWTYGSYSNWPVGTSLEMHQNLRANVERLFFAGEATSAEYFGFLHGAWFEGREAGERIAGILGKECKNGDGGCGDYKSYEELHGTSPLGDYGVVNGWAVSSFYDIGF</sequence>
<feature type="domain" description="Amine oxidase" evidence="5">
    <location>
        <begin position="46"/>
        <end position="481"/>
    </location>
</feature>
<proteinExistence type="inferred from homology"/>
<evidence type="ECO:0000256" key="1">
    <source>
        <dbReference type="ARBA" id="ARBA00001974"/>
    </source>
</evidence>
<evidence type="ECO:0000313" key="7">
    <source>
        <dbReference type="Proteomes" id="UP000250140"/>
    </source>
</evidence>
<keyword evidence="7" id="KW-1185">Reference proteome</keyword>
<keyword evidence="2 4" id="KW-0560">Oxidoreductase</keyword>
<accession>A0A8E2JS26</accession>
<dbReference type="SUPFAM" id="SSF51905">
    <property type="entry name" value="FAD/NAD(P)-binding domain"/>
    <property type="match status" value="1"/>
</dbReference>
<reference evidence="6 7" key="1">
    <citation type="journal article" date="2016" name="Nat. Commun.">
        <title>Ectomycorrhizal ecology is imprinted in the genome of the dominant symbiotic fungus Cenococcum geophilum.</title>
        <authorList>
            <consortium name="DOE Joint Genome Institute"/>
            <person name="Peter M."/>
            <person name="Kohler A."/>
            <person name="Ohm R.A."/>
            <person name="Kuo A."/>
            <person name="Krutzmann J."/>
            <person name="Morin E."/>
            <person name="Arend M."/>
            <person name="Barry K.W."/>
            <person name="Binder M."/>
            <person name="Choi C."/>
            <person name="Clum A."/>
            <person name="Copeland A."/>
            <person name="Grisel N."/>
            <person name="Haridas S."/>
            <person name="Kipfer T."/>
            <person name="LaButti K."/>
            <person name="Lindquist E."/>
            <person name="Lipzen A."/>
            <person name="Maire R."/>
            <person name="Meier B."/>
            <person name="Mihaltcheva S."/>
            <person name="Molinier V."/>
            <person name="Murat C."/>
            <person name="Poggeler S."/>
            <person name="Quandt C.A."/>
            <person name="Sperisen C."/>
            <person name="Tritt A."/>
            <person name="Tisserant E."/>
            <person name="Crous P.W."/>
            <person name="Henrissat B."/>
            <person name="Nehls U."/>
            <person name="Egli S."/>
            <person name="Spatafora J.W."/>
            <person name="Grigoriev I.V."/>
            <person name="Martin F.M."/>
        </authorList>
    </citation>
    <scope>NUCLEOTIDE SEQUENCE [LARGE SCALE GENOMIC DNA]</scope>
    <source>
        <strain evidence="6 7">CBS 207.34</strain>
    </source>
</reference>
<dbReference type="PANTHER" id="PTHR10742:SF313">
    <property type="entry name" value="AMINE OXIDASE"/>
    <property type="match status" value="1"/>
</dbReference>
<evidence type="ECO:0000256" key="3">
    <source>
        <dbReference type="PIRSR" id="PIRSR601613-1"/>
    </source>
</evidence>
<dbReference type="InterPro" id="IPR050281">
    <property type="entry name" value="Flavin_monoamine_oxidase"/>
</dbReference>
<keyword evidence="4" id="KW-0285">Flavoprotein</keyword>
<dbReference type="GO" id="GO:0006598">
    <property type="term" value="P:polyamine catabolic process"/>
    <property type="evidence" value="ECO:0007669"/>
    <property type="project" value="TreeGrafter"/>
</dbReference>
<evidence type="ECO:0000256" key="4">
    <source>
        <dbReference type="RuleBase" id="RU362067"/>
    </source>
</evidence>
<evidence type="ECO:0000256" key="2">
    <source>
        <dbReference type="ARBA" id="ARBA00023002"/>
    </source>
</evidence>
<dbReference type="Proteomes" id="UP000250140">
    <property type="component" value="Unassembled WGS sequence"/>
</dbReference>
<dbReference type="PANTHER" id="PTHR10742">
    <property type="entry name" value="FLAVIN MONOAMINE OXIDASE"/>
    <property type="match status" value="1"/>
</dbReference>
<keyword evidence="4" id="KW-0274">FAD</keyword>
<dbReference type="EMBL" id="KV749882">
    <property type="protein sequence ID" value="OCL07383.1"/>
    <property type="molecule type" value="Genomic_DNA"/>
</dbReference>
<dbReference type="InterPro" id="IPR002937">
    <property type="entry name" value="Amino_oxidase"/>
</dbReference>
<evidence type="ECO:0000313" key="6">
    <source>
        <dbReference type="EMBL" id="OCL07383.1"/>
    </source>
</evidence>
<dbReference type="EC" id="1.4.3.-" evidence="4"/>
<dbReference type="AlphaFoldDB" id="A0A8E2JS26"/>
<protein>
    <recommendedName>
        <fullName evidence="4">Amine oxidase</fullName>
        <ecNumber evidence="4">1.4.3.-</ecNumber>
    </recommendedName>
</protein>
<dbReference type="SUPFAM" id="SSF54373">
    <property type="entry name" value="FAD-linked reductases, C-terminal domain"/>
    <property type="match status" value="1"/>
</dbReference>
<dbReference type="Gene3D" id="3.90.660.10">
    <property type="match status" value="1"/>
</dbReference>
<gene>
    <name evidence="6" type="ORF">AOQ84DRAFT_354986</name>
</gene>
<dbReference type="PRINTS" id="PR00757">
    <property type="entry name" value="AMINEOXDASEF"/>
</dbReference>
<comment type="cofactor">
    <cofactor evidence="1 4">
        <name>FAD</name>
        <dbReference type="ChEBI" id="CHEBI:57692"/>
    </cofactor>
</comment>
<evidence type="ECO:0000259" key="5">
    <source>
        <dbReference type="Pfam" id="PF01593"/>
    </source>
</evidence>
<dbReference type="InterPro" id="IPR036188">
    <property type="entry name" value="FAD/NAD-bd_sf"/>
</dbReference>
<comment type="similarity">
    <text evidence="4">Belongs to the flavin monoamine oxidase family.</text>
</comment>
<dbReference type="Gene3D" id="3.50.50.60">
    <property type="entry name" value="FAD/NAD(P)-binding domain"/>
    <property type="match status" value="1"/>
</dbReference>
<dbReference type="GO" id="GO:0016491">
    <property type="term" value="F:oxidoreductase activity"/>
    <property type="evidence" value="ECO:0007669"/>
    <property type="project" value="UniProtKB-KW"/>
</dbReference>
<feature type="binding site" evidence="3">
    <location>
        <position position="263"/>
    </location>
    <ligand>
        <name>FAD</name>
        <dbReference type="ChEBI" id="CHEBI:57692"/>
    </ligand>
</feature>
<dbReference type="OrthoDB" id="7777654at2759"/>
<dbReference type="InterPro" id="IPR001613">
    <property type="entry name" value="Flavin_amine_oxidase"/>
</dbReference>
<organism evidence="6 7">
    <name type="scientific">Glonium stellatum</name>
    <dbReference type="NCBI Taxonomy" id="574774"/>
    <lineage>
        <taxon>Eukaryota</taxon>
        <taxon>Fungi</taxon>
        <taxon>Dikarya</taxon>
        <taxon>Ascomycota</taxon>
        <taxon>Pezizomycotina</taxon>
        <taxon>Dothideomycetes</taxon>
        <taxon>Pleosporomycetidae</taxon>
        <taxon>Gloniales</taxon>
        <taxon>Gloniaceae</taxon>
        <taxon>Glonium</taxon>
    </lineage>
</organism>
<name>A0A8E2JS26_9PEZI</name>